<name>A0ABR1U778_9PEZI</name>
<protein>
    <recommendedName>
        <fullName evidence="5">C2H2-type domain-containing protein</fullName>
    </recommendedName>
</protein>
<feature type="compositionally biased region" description="Low complexity" evidence="1">
    <location>
        <begin position="186"/>
        <end position="195"/>
    </location>
</feature>
<dbReference type="EMBL" id="JAQQWL010000010">
    <property type="protein sequence ID" value="KAK8054766.1"/>
    <property type="molecule type" value="Genomic_DNA"/>
</dbReference>
<evidence type="ECO:0000313" key="3">
    <source>
        <dbReference type="EMBL" id="KAK8054766.1"/>
    </source>
</evidence>
<feature type="region of interest" description="Disordered" evidence="1">
    <location>
        <begin position="72"/>
        <end position="204"/>
    </location>
</feature>
<dbReference type="Pfam" id="PF11917">
    <property type="entry name" value="DUF3435"/>
    <property type="match status" value="1"/>
</dbReference>
<feature type="compositionally biased region" description="Acidic residues" evidence="1">
    <location>
        <begin position="170"/>
        <end position="185"/>
    </location>
</feature>
<accession>A0ABR1U778</accession>
<dbReference type="RefSeq" id="XP_066713412.1">
    <property type="nucleotide sequence ID" value="XM_066861242.1"/>
</dbReference>
<dbReference type="PANTHER" id="PTHR37535">
    <property type="entry name" value="FLUG DOMAIN PROTEIN"/>
    <property type="match status" value="1"/>
</dbReference>
<keyword evidence="2" id="KW-0732">Signal</keyword>
<feature type="chain" id="PRO_5047128394" description="C2H2-type domain-containing protein" evidence="2">
    <location>
        <begin position="29"/>
        <end position="891"/>
    </location>
</feature>
<dbReference type="Proteomes" id="UP001480595">
    <property type="component" value="Unassembled WGS sequence"/>
</dbReference>
<organism evidence="3 4">
    <name type="scientific">Apiospora phragmitis</name>
    <dbReference type="NCBI Taxonomy" id="2905665"/>
    <lineage>
        <taxon>Eukaryota</taxon>
        <taxon>Fungi</taxon>
        <taxon>Dikarya</taxon>
        <taxon>Ascomycota</taxon>
        <taxon>Pezizomycotina</taxon>
        <taxon>Sordariomycetes</taxon>
        <taxon>Xylariomycetidae</taxon>
        <taxon>Amphisphaeriales</taxon>
        <taxon>Apiosporaceae</taxon>
        <taxon>Apiospora</taxon>
    </lineage>
</organism>
<evidence type="ECO:0000256" key="2">
    <source>
        <dbReference type="SAM" id="SignalP"/>
    </source>
</evidence>
<feature type="compositionally biased region" description="Pro residues" evidence="1">
    <location>
        <begin position="781"/>
        <end position="793"/>
    </location>
</feature>
<keyword evidence="4" id="KW-1185">Reference proteome</keyword>
<proteinExistence type="predicted"/>
<dbReference type="PANTHER" id="PTHR37535:SF3">
    <property type="entry name" value="FLUG DOMAIN-CONTAINING PROTEIN"/>
    <property type="match status" value="1"/>
</dbReference>
<evidence type="ECO:0000256" key="1">
    <source>
        <dbReference type="SAM" id="MobiDB-lite"/>
    </source>
</evidence>
<gene>
    <name evidence="3" type="ORF">PG994_009833</name>
</gene>
<reference evidence="3 4" key="1">
    <citation type="submission" date="2023-01" db="EMBL/GenBank/DDBJ databases">
        <title>Analysis of 21 Apiospora genomes using comparative genomics revels a genus with tremendous synthesis potential of carbohydrate active enzymes and secondary metabolites.</title>
        <authorList>
            <person name="Sorensen T."/>
        </authorList>
    </citation>
    <scope>NUCLEOTIDE SEQUENCE [LARGE SCALE GENOMIC DNA]</scope>
    <source>
        <strain evidence="3 4">CBS 135458</strain>
    </source>
</reference>
<evidence type="ECO:0008006" key="5">
    <source>
        <dbReference type="Google" id="ProtNLM"/>
    </source>
</evidence>
<evidence type="ECO:0000313" key="4">
    <source>
        <dbReference type="Proteomes" id="UP001480595"/>
    </source>
</evidence>
<feature type="region of interest" description="Disordered" evidence="1">
    <location>
        <begin position="763"/>
        <end position="805"/>
    </location>
</feature>
<feature type="signal peptide" evidence="2">
    <location>
        <begin position="1"/>
        <end position="28"/>
    </location>
</feature>
<comment type="caution">
    <text evidence="3">The sequence shown here is derived from an EMBL/GenBank/DDBJ whole genome shotgun (WGS) entry which is preliminary data.</text>
</comment>
<dbReference type="InterPro" id="IPR021842">
    <property type="entry name" value="DUF3435"/>
</dbReference>
<sequence length="891" mass="99752">MHLNSRLRPSLLGVLLCLSPFLLPRSNTVELLLVASFTRIHTPVTHTYSSSSDLASETEPYLRLPLLKRARQRKGVLRNARASNPPRGNKPPSAEGHDPNCPIPREVDDDVNVPDHPQASGVSSDSTRRGPRGCQRNTRTVSRAVMSTAIPRATGSGSGSISSLSSGTDSDAELEEDGAGSDSDLDPSAASLPDSGYASGEGDADERSLLQQFIDQCRMGGPTVANHDPKTTRVVDTENQKWQLFCEEMKDEERAALLGCEILLYEPRATLQACDAAIFKGYLHWRVKSSKGGIKKESSIMTYWNNLCMFYARETKRYMDGGVLYDINNWIHAVLTPMFDLDTSKKDKAGLFVSDLDLILHHHWVKDEEVYAHERLRVQLALILIVAGATSTRPDALIGHLRYRDVLFQLFPPGDGGTRSRLGLVVDLVNVKKTGGSRDPKKFGFHEEDTLLHDPVLHMLSLAFADDAFFNPFGSVGEIYDLVVPPESDRLKLRWKEEWLDRPIFRDVELANGVKISLAKALTYKKVRDHLVRLGRALGYAKRLEFYDIRRGSGKKLHKALSPEERNKAMGHKLGDSSTYTRYYMTHFIDADTQAIVFGGDLQSDFVHLMGRLVRNSHAPTKLTDQQKYEVNMDPQLDKLRSERDGINNRIKAATDVEIPELHNRRKVLQNGIDNLAKKLRDKRFETAIKEFHETFHSDEIERQRRGIRPSTLLAPPSIEYDLPERAEVARLFSLAAEVCNRDSLHQLRISLIDALARLSKRRESPCRKAKSKPGRGEGAPKPPGGPMIPTPPADMESSRISSSPSHSAARSMLFCPFCKWADHEVGNAQRQKVWRIDSLARHIRGQHLAKQPESFGCPYDGCTAILWGAEHFTAHMARGHSINFPLSILS</sequence>
<dbReference type="GeneID" id="92094305"/>